<protein>
    <recommendedName>
        <fullName evidence="7">Tim44-like domain-containing protein</fullName>
    </recommendedName>
</protein>
<keyword evidence="2" id="KW-0809">Transit peptide</keyword>
<organism evidence="5 6">
    <name type="scientific">Paracoccidioides brasiliensis</name>
    <dbReference type="NCBI Taxonomy" id="121759"/>
    <lineage>
        <taxon>Eukaryota</taxon>
        <taxon>Fungi</taxon>
        <taxon>Dikarya</taxon>
        <taxon>Ascomycota</taxon>
        <taxon>Pezizomycotina</taxon>
        <taxon>Eurotiomycetes</taxon>
        <taxon>Eurotiomycetidae</taxon>
        <taxon>Onygenales</taxon>
        <taxon>Ajellomycetaceae</taxon>
        <taxon>Paracoccidioides</taxon>
    </lineage>
</organism>
<dbReference type="InterPro" id="IPR051975">
    <property type="entry name" value="mtLSU_mL45"/>
</dbReference>
<evidence type="ECO:0000313" key="5">
    <source>
        <dbReference type="EMBL" id="ODH14940.1"/>
    </source>
</evidence>
<dbReference type="PANTHER" id="PTHR28554">
    <property type="entry name" value="39S RIBOSOMAL PROTEIN L45, MITOCHONDRIAL"/>
    <property type="match status" value="1"/>
</dbReference>
<keyword evidence="3" id="KW-0496">Mitochondrion</keyword>
<evidence type="ECO:0000256" key="2">
    <source>
        <dbReference type="ARBA" id="ARBA00022946"/>
    </source>
</evidence>
<evidence type="ECO:0000256" key="4">
    <source>
        <dbReference type="SAM" id="MobiDB-lite"/>
    </source>
</evidence>
<dbReference type="PANTHER" id="PTHR28554:SF1">
    <property type="entry name" value="LARGE RIBOSOMAL SUBUNIT PROTEIN ML45"/>
    <property type="match status" value="1"/>
</dbReference>
<sequence length="401" mass="44557">MTNVSRGLLKEYASPNEESYGRIGLNPANNPASKATLQAFSSFLSEIASIGPRAGPSITMASSVAPRSSSNLIYSISCRTTTPHHIHARPSSQSSSSFSRFSRCLLLSGRPFSSTTQREASMRNAQILRAKAPPVMSGSNQMKKLMQKMDADSIPDDLGLLPGTFIRPLWRHMPSIFKYPKERLWMEWVSVRSKFQDFVGVVAYCKYLDKKYKLPLRLRERKRVALDLHKSMYTALAAADIATLQNICCSGLYTNFSNRIARRPEHAKKLIWTLDKYITFPFSTTLTGARVIADRAANIGHGVGIRQVVVRIQSRQTLSRTPPPVTKEAQSPTPVQAKQQDSTEYIVLQRMVIGGKEKNWKVWGLASATTMEDMETNPAFARGLSLKDRLELISGGKLGGS</sequence>
<name>A0A1D2J7F8_PARBR</name>
<dbReference type="GO" id="GO:0005739">
    <property type="term" value="C:mitochondrion"/>
    <property type="evidence" value="ECO:0007669"/>
    <property type="project" value="UniProtKB-SubCell"/>
</dbReference>
<evidence type="ECO:0000256" key="1">
    <source>
        <dbReference type="ARBA" id="ARBA00004173"/>
    </source>
</evidence>
<comment type="subcellular location">
    <subcellularLocation>
        <location evidence="1">Mitochondrion</location>
    </subcellularLocation>
</comment>
<accession>A0A1D2J7F8</accession>
<feature type="compositionally biased region" description="Polar residues" evidence="4">
    <location>
        <begin position="328"/>
        <end position="341"/>
    </location>
</feature>
<reference evidence="5 6" key="1">
    <citation type="submission" date="2016-06" db="EMBL/GenBank/DDBJ databases">
        <authorList>
            <person name="Kjaerup R.B."/>
            <person name="Dalgaard T.S."/>
            <person name="Juul-Madsen H.R."/>
        </authorList>
    </citation>
    <scope>NUCLEOTIDE SEQUENCE [LARGE SCALE GENOMIC DNA]</scope>
    <source>
        <strain evidence="5 6">Pb300</strain>
    </source>
</reference>
<dbReference type="VEuPathDB" id="FungiDB:PADG_06105"/>
<proteinExistence type="predicted"/>
<evidence type="ECO:0000256" key="3">
    <source>
        <dbReference type="ARBA" id="ARBA00023128"/>
    </source>
</evidence>
<dbReference type="VEuPathDB" id="FungiDB:PABG_05765"/>
<dbReference type="EMBL" id="LZYO01000354">
    <property type="protein sequence ID" value="ODH14940.1"/>
    <property type="molecule type" value="Genomic_DNA"/>
</dbReference>
<gene>
    <name evidence="5" type="ORF">ACO22_06494</name>
</gene>
<evidence type="ECO:0008006" key="7">
    <source>
        <dbReference type="Google" id="ProtNLM"/>
    </source>
</evidence>
<dbReference type="AlphaFoldDB" id="A0A1D2J7F8"/>
<dbReference type="Proteomes" id="UP000242814">
    <property type="component" value="Unassembled WGS sequence"/>
</dbReference>
<dbReference type="Gene3D" id="3.10.450.240">
    <property type="match status" value="1"/>
</dbReference>
<comment type="caution">
    <text evidence="5">The sequence shown here is derived from an EMBL/GenBank/DDBJ whole genome shotgun (WGS) entry which is preliminary data.</text>
</comment>
<feature type="region of interest" description="Disordered" evidence="4">
    <location>
        <begin position="317"/>
        <end position="341"/>
    </location>
</feature>
<evidence type="ECO:0000313" key="6">
    <source>
        <dbReference type="Proteomes" id="UP000242814"/>
    </source>
</evidence>